<dbReference type="EMBL" id="LCBY01000081">
    <property type="protein sequence ID" value="KKS19526.1"/>
    <property type="molecule type" value="Genomic_DNA"/>
</dbReference>
<organism evidence="1 2">
    <name type="scientific">Candidatus Roizmanbacteria bacterium GW2011_GWC2_41_7</name>
    <dbReference type="NCBI Taxonomy" id="1618487"/>
    <lineage>
        <taxon>Bacteria</taxon>
        <taxon>Candidatus Roizmaniibacteriota</taxon>
    </lineage>
</organism>
<proteinExistence type="predicted"/>
<reference evidence="1 2" key="1">
    <citation type="journal article" date="2015" name="Nature">
        <title>rRNA introns, odd ribosomes, and small enigmatic genomes across a large radiation of phyla.</title>
        <authorList>
            <person name="Brown C.T."/>
            <person name="Hug L.A."/>
            <person name="Thomas B.C."/>
            <person name="Sharon I."/>
            <person name="Castelle C.J."/>
            <person name="Singh A."/>
            <person name="Wilkins M.J."/>
            <person name="Williams K.H."/>
            <person name="Banfield J.F."/>
        </authorList>
    </citation>
    <scope>NUCLEOTIDE SEQUENCE [LARGE SCALE GENOMIC DNA]</scope>
</reference>
<dbReference type="Proteomes" id="UP000034371">
    <property type="component" value="Unassembled WGS sequence"/>
</dbReference>
<dbReference type="AlphaFoldDB" id="A0A0G0ZBR4"/>
<protein>
    <submittedName>
        <fullName evidence="1">Uncharacterized protein</fullName>
    </submittedName>
</protein>
<name>A0A0G0ZBR4_9BACT</name>
<sequence length="111" mass="13237">MEQFTELSEETKKYLTEKRGKARQSLANHRVRDLILEEIELQLKFFMDFADKKEKDTIANKYETLLDLISSLRDEVGMKSDRYLKKKRRPTKTTALSKLLGRNCQNYFQKN</sequence>
<gene>
    <name evidence="1" type="ORF">UU78_C0081G0006</name>
</gene>
<evidence type="ECO:0000313" key="1">
    <source>
        <dbReference type="EMBL" id="KKS19526.1"/>
    </source>
</evidence>
<comment type="caution">
    <text evidence="1">The sequence shown here is derived from an EMBL/GenBank/DDBJ whole genome shotgun (WGS) entry which is preliminary data.</text>
</comment>
<evidence type="ECO:0000313" key="2">
    <source>
        <dbReference type="Proteomes" id="UP000034371"/>
    </source>
</evidence>
<accession>A0A0G0ZBR4</accession>